<keyword evidence="1" id="KW-0472">Membrane</keyword>
<dbReference type="SUPFAM" id="SSF53474">
    <property type="entry name" value="alpha/beta-Hydrolases"/>
    <property type="match status" value="1"/>
</dbReference>
<keyword evidence="2" id="KW-1185">Reference proteome</keyword>
<dbReference type="InterPro" id="IPR029058">
    <property type="entry name" value="AB_hydrolase_fold"/>
</dbReference>
<dbReference type="EMBL" id="JARAOO010000010">
    <property type="protein sequence ID" value="KAJ7953023.1"/>
    <property type="molecule type" value="Genomic_DNA"/>
</dbReference>
<gene>
    <name evidence="1" type="ORF">O6P43_024780</name>
</gene>
<reference evidence="1" key="1">
    <citation type="journal article" date="2023" name="Science">
        <title>Elucidation of the pathway for biosynthesis of saponin adjuvants from the soapbark tree.</title>
        <authorList>
            <person name="Reed J."/>
            <person name="Orme A."/>
            <person name="El-Demerdash A."/>
            <person name="Owen C."/>
            <person name="Martin L.B.B."/>
            <person name="Misra R.C."/>
            <person name="Kikuchi S."/>
            <person name="Rejzek M."/>
            <person name="Martin A.C."/>
            <person name="Harkess A."/>
            <person name="Leebens-Mack J."/>
            <person name="Louveau T."/>
            <person name="Stephenson M.J."/>
            <person name="Osbourn A."/>
        </authorList>
    </citation>
    <scope>NUCLEOTIDE SEQUENCE</scope>
    <source>
        <strain evidence="1">S10</strain>
    </source>
</reference>
<dbReference type="PANTHER" id="PTHR12265">
    <property type="entry name" value="TRANSMEMBRANE PROTEIN 53"/>
    <property type="match status" value="1"/>
</dbReference>
<evidence type="ECO:0000313" key="2">
    <source>
        <dbReference type="Proteomes" id="UP001163823"/>
    </source>
</evidence>
<dbReference type="AlphaFoldDB" id="A0AAD7PEV5"/>
<accession>A0AAD7PEV5</accession>
<dbReference type="Gene3D" id="3.40.50.1820">
    <property type="entry name" value="alpha/beta hydrolase"/>
    <property type="match status" value="1"/>
</dbReference>
<sequence>MEARAIFKSSILMRCVFLKTTSPAPLLRLAPHQSLPPLLSSASRQRAAPRTTCSLSLGHSSHLPISDPFKSFFSLSSYSNFNSSIPTNNFGPVRFHSEGSGFVWNRASENSINGNVGVFGDKERVATVVLCGWLGAKTKHLKRYVEWYNSMGIHAVTFVVDVKELFWFDVGRRIERRVSALAEELISWVSEKEDDGRERSLIFHNFSNTGWFVYGSILDILLQGRQDLMEKIKACVIDSGGGDPFNPQVWAAGFSAAILKKRNSVAQPGVEAREIHKSESEVSSSEMQEKEPFIIETVVLVLLEKFFSAILKLPDVYRRITKIVSILAKYQPCPQLYMYSTADQIVPFQSVELLIEEQRRMGKRVRSFNFGSSPHVDHYRSFPNIYLSELQDFLQECFATVKQT</sequence>
<protein>
    <submittedName>
        <fullName evidence="1">Transmembrane protein 53</fullName>
    </submittedName>
</protein>
<evidence type="ECO:0000313" key="1">
    <source>
        <dbReference type="EMBL" id="KAJ7953023.1"/>
    </source>
</evidence>
<proteinExistence type="predicted"/>
<dbReference type="Proteomes" id="UP001163823">
    <property type="component" value="Chromosome 10"/>
</dbReference>
<comment type="caution">
    <text evidence="1">The sequence shown here is derived from an EMBL/GenBank/DDBJ whole genome shotgun (WGS) entry which is preliminary data.</text>
</comment>
<name>A0AAD7PEV5_QUISA</name>
<keyword evidence="1" id="KW-0812">Transmembrane</keyword>
<dbReference type="InterPro" id="IPR008547">
    <property type="entry name" value="DUF829_TMEM53"/>
</dbReference>
<dbReference type="KEGG" id="qsa:O6P43_024780"/>
<dbReference type="Pfam" id="PF05705">
    <property type="entry name" value="DUF829"/>
    <property type="match status" value="1"/>
</dbReference>
<dbReference type="PANTHER" id="PTHR12265:SF11">
    <property type="entry name" value="ALPHA_BETA-HYDROLASES SUPERFAMILY PROTEIN"/>
    <property type="match status" value="1"/>
</dbReference>
<organism evidence="1 2">
    <name type="scientific">Quillaja saponaria</name>
    <name type="common">Soap bark tree</name>
    <dbReference type="NCBI Taxonomy" id="32244"/>
    <lineage>
        <taxon>Eukaryota</taxon>
        <taxon>Viridiplantae</taxon>
        <taxon>Streptophyta</taxon>
        <taxon>Embryophyta</taxon>
        <taxon>Tracheophyta</taxon>
        <taxon>Spermatophyta</taxon>
        <taxon>Magnoliopsida</taxon>
        <taxon>eudicotyledons</taxon>
        <taxon>Gunneridae</taxon>
        <taxon>Pentapetalae</taxon>
        <taxon>rosids</taxon>
        <taxon>fabids</taxon>
        <taxon>Fabales</taxon>
        <taxon>Quillajaceae</taxon>
        <taxon>Quillaja</taxon>
    </lineage>
</organism>